<feature type="domain" description="Disintegrin" evidence="4">
    <location>
        <begin position="444"/>
        <end position="533"/>
    </location>
</feature>
<feature type="non-terminal residue" evidence="6">
    <location>
        <position position="697"/>
    </location>
</feature>
<comment type="caution">
    <text evidence="6">The sequence shown here is derived from an EMBL/GenBank/DDBJ whole genome shotgun (WGS) entry which is preliminary data.</text>
</comment>
<dbReference type="InterPro" id="IPR036436">
    <property type="entry name" value="Disintegrin_dom_sf"/>
</dbReference>
<evidence type="ECO:0000313" key="7">
    <source>
        <dbReference type="Proteomes" id="UP001497497"/>
    </source>
</evidence>
<keyword evidence="3" id="KW-1133">Transmembrane helix</keyword>
<dbReference type="PROSITE" id="PS50214">
    <property type="entry name" value="DISINTEGRIN_2"/>
    <property type="match status" value="1"/>
</dbReference>
<dbReference type="InterPro" id="IPR051489">
    <property type="entry name" value="ADAM_Metalloproteinase"/>
</dbReference>
<accession>A0AAV2IMJ0</accession>
<dbReference type="Gene3D" id="3.40.390.10">
    <property type="entry name" value="Collagenase (Catalytic Domain)"/>
    <property type="match status" value="1"/>
</dbReference>
<dbReference type="InterPro" id="IPR024079">
    <property type="entry name" value="MetalloPept_cat_dom_sf"/>
</dbReference>
<dbReference type="Proteomes" id="UP001497497">
    <property type="component" value="Unassembled WGS sequence"/>
</dbReference>
<evidence type="ECO:0000259" key="4">
    <source>
        <dbReference type="PROSITE" id="PS50214"/>
    </source>
</evidence>
<dbReference type="EMBL" id="CAXITT010000893">
    <property type="protein sequence ID" value="CAL1547018.1"/>
    <property type="molecule type" value="Genomic_DNA"/>
</dbReference>
<name>A0AAV2IMJ0_LYMST</name>
<dbReference type="SMART" id="SM00050">
    <property type="entry name" value="DISIN"/>
    <property type="match status" value="1"/>
</dbReference>
<dbReference type="PROSITE" id="PS50215">
    <property type="entry name" value="ADAM_MEPRO"/>
    <property type="match status" value="1"/>
</dbReference>
<keyword evidence="1" id="KW-1015">Disulfide bond</keyword>
<evidence type="ECO:0000256" key="2">
    <source>
        <dbReference type="PROSITE-ProRule" id="PRU00276"/>
    </source>
</evidence>
<dbReference type="SUPFAM" id="SSF57552">
    <property type="entry name" value="Blood coagulation inhibitor (disintegrin)"/>
    <property type="match status" value="1"/>
</dbReference>
<dbReference type="AlphaFoldDB" id="A0AAV2IMJ0"/>
<keyword evidence="3" id="KW-0472">Membrane</keyword>
<dbReference type="Pfam" id="PF16698">
    <property type="entry name" value="ADAM17_MPD"/>
    <property type="match status" value="1"/>
</dbReference>
<dbReference type="Pfam" id="PF13574">
    <property type="entry name" value="Reprolysin_2"/>
    <property type="match status" value="1"/>
</dbReference>
<dbReference type="GO" id="GO:0004222">
    <property type="term" value="F:metalloendopeptidase activity"/>
    <property type="evidence" value="ECO:0007669"/>
    <property type="project" value="InterPro"/>
</dbReference>
<dbReference type="FunFam" id="4.10.70.10:FF:000003">
    <property type="entry name" value="Disintegrin and metalloproteinase domain-containing protein 17"/>
    <property type="match status" value="1"/>
</dbReference>
<evidence type="ECO:0000259" key="5">
    <source>
        <dbReference type="PROSITE" id="PS50215"/>
    </source>
</evidence>
<gene>
    <name evidence="6" type="ORF">GSLYS_00020382001</name>
</gene>
<dbReference type="Pfam" id="PF00200">
    <property type="entry name" value="Disintegrin"/>
    <property type="match status" value="1"/>
</dbReference>
<feature type="non-terminal residue" evidence="6">
    <location>
        <position position="1"/>
    </location>
</feature>
<evidence type="ECO:0000313" key="6">
    <source>
        <dbReference type="EMBL" id="CAL1547018.1"/>
    </source>
</evidence>
<feature type="domain" description="Peptidase M12B" evidence="5">
    <location>
        <begin position="202"/>
        <end position="436"/>
    </location>
</feature>
<proteinExistence type="predicted"/>
<dbReference type="GO" id="GO:0005886">
    <property type="term" value="C:plasma membrane"/>
    <property type="evidence" value="ECO:0007669"/>
    <property type="project" value="TreeGrafter"/>
</dbReference>
<evidence type="ECO:0000256" key="3">
    <source>
        <dbReference type="SAM" id="Phobius"/>
    </source>
</evidence>
<dbReference type="InterPro" id="IPR032029">
    <property type="entry name" value="ADAM17_MPD"/>
</dbReference>
<keyword evidence="7" id="KW-1185">Reference proteome</keyword>
<evidence type="ECO:0000256" key="1">
    <source>
        <dbReference type="ARBA" id="ARBA00023157"/>
    </source>
</evidence>
<reference evidence="6 7" key="1">
    <citation type="submission" date="2024-04" db="EMBL/GenBank/DDBJ databases">
        <authorList>
            <consortium name="Genoscope - CEA"/>
            <person name="William W."/>
        </authorList>
    </citation>
    <scope>NUCLEOTIDE SEQUENCE [LARGE SCALE GENOMIC DNA]</scope>
</reference>
<dbReference type="Gene3D" id="4.10.70.10">
    <property type="entry name" value="Disintegrin domain"/>
    <property type="match status" value="1"/>
</dbReference>
<dbReference type="InterPro" id="IPR001590">
    <property type="entry name" value="Peptidase_M12B"/>
</dbReference>
<protein>
    <submittedName>
        <fullName evidence="6">Uncharacterized protein</fullName>
    </submittedName>
</protein>
<dbReference type="PANTHER" id="PTHR45702:SF6">
    <property type="entry name" value="DISINTEGRIN AND METALLOPROTEINASE DOMAIN-CONTAINING PROTEIN 17"/>
    <property type="match status" value="1"/>
</dbReference>
<organism evidence="6 7">
    <name type="scientific">Lymnaea stagnalis</name>
    <name type="common">Great pond snail</name>
    <name type="synonym">Helix stagnalis</name>
    <dbReference type="NCBI Taxonomy" id="6523"/>
    <lineage>
        <taxon>Eukaryota</taxon>
        <taxon>Metazoa</taxon>
        <taxon>Spiralia</taxon>
        <taxon>Lophotrochozoa</taxon>
        <taxon>Mollusca</taxon>
        <taxon>Gastropoda</taxon>
        <taxon>Heterobranchia</taxon>
        <taxon>Euthyneura</taxon>
        <taxon>Panpulmonata</taxon>
        <taxon>Hygrophila</taxon>
        <taxon>Lymnaeoidea</taxon>
        <taxon>Lymnaeidae</taxon>
        <taxon>Lymnaea</taxon>
    </lineage>
</organism>
<dbReference type="PANTHER" id="PTHR45702">
    <property type="entry name" value="ADAM10/ADAM17 METALLOPEPTIDASE FAMILY MEMBER"/>
    <property type="match status" value="1"/>
</dbReference>
<dbReference type="InterPro" id="IPR001762">
    <property type="entry name" value="Disintegrin_dom"/>
</dbReference>
<keyword evidence="3" id="KW-0812">Transmembrane</keyword>
<sequence length="697" mass="78293">GELGDQLRYYETLDHLDIKVRRKRSTDSNGFDEKYVSFSAFNREFNLVLKPGTKVLTADFSAKLVYSDGRSAPLNVNPNDFFSGHITGDKSVKADAYTEDGVWGANIYDENDTITLEPAWRHLPSPNNHTMIVYRHSDVKWDNIFPNLNTSLNHTVKVCGTRHPEDDPDYTPYSEEDIKQMEEMFNKKKSSTRHKRDGLTLDTCHVIAVADYTFFNGPGGGFPHRTANYVVQTMQKVDTIFRKTVWNQELQLTGLGFQIKELRIHPEPTVTNQSHYNMKMDNWPDSNLLRQFGQDKDFHNFCLAHLFTHRKFAGGVLGLAYIASARKFANGGICSLIRNNPIAYNTGFSSTMNTKGNNLLSQEAVLVTTHGHNWGSEHDAETSECAPNSFNKGRYIMYPYAVSGYEENNHVFSPCSKRYVSAVIMARSGSCFKGKKYTWYTANVPMCGNGIVDKNEDCDSGGLGLSGQDPCCSATCKLNPGSVCSSTNYECCQNCNLAPRGTVCRGKSKELCQEEAECSGYSLDCPGSKPIADETATVCMDEGLCKGGKCLGYCERHKPNSRPCRCTDTGKECFRCCRPENGTCESVSDDFLADGRPCSFGYCDKGRCQRGKANMIQRLFSFIEQLDSSTVVAFMKSNIVGTIVVFSLIIWVPVSWIVSCIDKRREKKSKKFQEHMWSNVLSHKLKNYTIRDSTQRH</sequence>
<comment type="caution">
    <text evidence="2">Lacks conserved residue(s) required for the propagation of feature annotation.</text>
</comment>
<feature type="transmembrane region" description="Helical" evidence="3">
    <location>
        <begin position="639"/>
        <end position="661"/>
    </location>
</feature>
<dbReference type="GO" id="GO:0007219">
    <property type="term" value="P:Notch signaling pathway"/>
    <property type="evidence" value="ECO:0007669"/>
    <property type="project" value="TreeGrafter"/>
</dbReference>
<dbReference type="GO" id="GO:0006509">
    <property type="term" value="P:membrane protein ectodomain proteolysis"/>
    <property type="evidence" value="ECO:0007669"/>
    <property type="project" value="TreeGrafter"/>
</dbReference>
<dbReference type="Gene3D" id="4.10.70.30">
    <property type="match status" value="1"/>
</dbReference>
<dbReference type="SUPFAM" id="SSF55486">
    <property type="entry name" value="Metalloproteases ('zincins'), catalytic domain"/>
    <property type="match status" value="1"/>
</dbReference>